<comment type="caution">
    <text evidence="3">The sequence shown here is derived from an EMBL/GenBank/DDBJ whole genome shotgun (WGS) entry which is preliminary data.</text>
</comment>
<proteinExistence type="predicted"/>
<feature type="coiled-coil region" evidence="1">
    <location>
        <begin position="52"/>
        <end position="125"/>
    </location>
</feature>
<dbReference type="OrthoDB" id="120976at2759"/>
<evidence type="ECO:0000256" key="1">
    <source>
        <dbReference type="SAM" id="Coils"/>
    </source>
</evidence>
<sequence length="233" mass="26463">MVRQIGRDVRHTPDCKVTESDLEDYFQALSTLLTDPNCLQHDHSAMLACTKLRDLQNDRMSLKEVCELLKEVLKEADQLKERCEELLIEADKRLKYAKEAGESFSKEAERTLAEALQNIESAIQAGEQRIVSKMQLGEQRIVSKTQLGEQRIDSTTQLGAQKIESTTQAGEQRIDSTTRAGEQRIETKGHDVEQDLERKIKDGTQHIACMCRMVLGACSRQRTKLKQKTMNEA</sequence>
<evidence type="ECO:0000256" key="2">
    <source>
        <dbReference type="SAM" id="MobiDB-lite"/>
    </source>
</evidence>
<reference evidence="3" key="1">
    <citation type="journal article" date="2019" name="bioRxiv">
        <title>The Genome of the Zebra Mussel, Dreissena polymorpha: A Resource for Invasive Species Research.</title>
        <authorList>
            <person name="McCartney M.A."/>
            <person name="Auch B."/>
            <person name="Kono T."/>
            <person name="Mallez S."/>
            <person name="Zhang Y."/>
            <person name="Obille A."/>
            <person name="Becker A."/>
            <person name="Abrahante J.E."/>
            <person name="Garbe J."/>
            <person name="Badalamenti J.P."/>
            <person name="Herman A."/>
            <person name="Mangelson H."/>
            <person name="Liachko I."/>
            <person name="Sullivan S."/>
            <person name="Sone E.D."/>
            <person name="Koren S."/>
            <person name="Silverstein K.A.T."/>
            <person name="Beckman K.B."/>
            <person name="Gohl D.M."/>
        </authorList>
    </citation>
    <scope>NUCLEOTIDE SEQUENCE</scope>
    <source>
        <strain evidence="3">Duluth1</strain>
        <tissue evidence="3">Whole animal</tissue>
    </source>
</reference>
<feature type="region of interest" description="Disordered" evidence="2">
    <location>
        <begin position="158"/>
        <end position="184"/>
    </location>
</feature>
<gene>
    <name evidence="3" type="ORF">DPMN_148448</name>
</gene>
<accession>A0A9D4FCH7</accession>
<feature type="compositionally biased region" description="Polar residues" evidence="2">
    <location>
        <begin position="158"/>
        <end position="171"/>
    </location>
</feature>
<protein>
    <submittedName>
        <fullName evidence="3">Uncharacterized protein</fullName>
    </submittedName>
</protein>
<evidence type="ECO:0000313" key="4">
    <source>
        <dbReference type="Proteomes" id="UP000828390"/>
    </source>
</evidence>
<feature type="compositionally biased region" description="Basic and acidic residues" evidence="2">
    <location>
        <begin position="172"/>
        <end position="184"/>
    </location>
</feature>
<dbReference type="Proteomes" id="UP000828390">
    <property type="component" value="Unassembled WGS sequence"/>
</dbReference>
<reference evidence="3" key="2">
    <citation type="submission" date="2020-11" db="EMBL/GenBank/DDBJ databases">
        <authorList>
            <person name="McCartney M.A."/>
            <person name="Auch B."/>
            <person name="Kono T."/>
            <person name="Mallez S."/>
            <person name="Becker A."/>
            <person name="Gohl D.M."/>
            <person name="Silverstein K.A.T."/>
            <person name="Koren S."/>
            <person name="Bechman K.B."/>
            <person name="Herman A."/>
            <person name="Abrahante J.E."/>
            <person name="Garbe J."/>
        </authorList>
    </citation>
    <scope>NUCLEOTIDE SEQUENCE</scope>
    <source>
        <strain evidence="3">Duluth1</strain>
        <tissue evidence="3">Whole animal</tissue>
    </source>
</reference>
<evidence type="ECO:0000313" key="3">
    <source>
        <dbReference type="EMBL" id="KAH3794908.1"/>
    </source>
</evidence>
<name>A0A9D4FCH7_DREPO</name>
<keyword evidence="1" id="KW-0175">Coiled coil</keyword>
<organism evidence="3 4">
    <name type="scientific">Dreissena polymorpha</name>
    <name type="common">Zebra mussel</name>
    <name type="synonym">Mytilus polymorpha</name>
    <dbReference type="NCBI Taxonomy" id="45954"/>
    <lineage>
        <taxon>Eukaryota</taxon>
        <taxon>Metazoa</taxon>
        <taxon>Spiralia</taxon>
        <taxon>Lophotrochozoa</taxon>
        <taxon>Mollusca</taxon>
        <taxon>Bivalvia</taxon>
        <taxon>Autobranchia</taxon>
        <taxon>Heteroconchia</taxon>
        <taxon>Euheterodonta</taxon>
        <taxon>Imparidentia</taxon>
        <taxon>Neoheterodontei</taxon>
        <taxon>Myida</taxon>
        <taxon>Dreissenoidea</taxon>
        <taxon>Dreissenidae</taxon>
        <taxon>Dreissena</taxon>
    </lineage>
</organism>
<dbReference type="EMBL" id="JAIWYP010000007">
    <property type="protein sequence ID" value="KAH3794908.1"/>
    <property type="molecule type" value="Genomic_DNA"/>
</dbReference>
<dbReference type="AlphaFoldDB" id="A0A9D4FCH7"/>
<keyword evidence="4" id="KW-1185">Reference proteome</keyword>